<dbReference type="AlphaFoldDB" id="A0A285CLY6"/>
<evidence type="ECO:0000313" key="1">
    <source>
        <dbReference type="EMBL" id="SNX68557.1"/>
    </source>
</evidence>
<sequence length="68" mass="7802">MSFTYEEEAAFDGCRSNHPVAGAHCDDHRAYSKVERQKLPTKREESSYHQVGALFFYAYHLTALSKAF</sequence>
<name>A0A285CLY6_9BACI</name>
<evidence type="ECO:0000313" key="2">
    <source>
        <dbReference type="Proteomes" id="UP000219546"/>
    </source>
</evidence>
<reference evidence="1 2" key="1">
    <citation type="submission" date="2017-08" db="EMBL/GenBank/DDBJ databases">
        <authorList>
            <person name="de Groot N.N."/>
        </authorList>
    </citation>
    <scope>NUCLEOTIDE SEQUENCE [LARGE SCALE GENOMIC DNA]</scope>
    <source>
        <strain evidence="1 2">JC228</strain>
    </source>
</reference>
<organism evidence="1 2">
    <name type="scientific">Bacillus oleivorans</name>
    <dbReference type="NCBI Taxonomy" id="1448271"/>
    <lineage>
        <taxon>Bacteria</taxon>
        <taxon>Bacillati</taxon>
        <taxon>Bacillota</taxon>
        <taxon>Bacilli</taxon>
        <taxon>Bacillales</taxon>
        <taxon>Bacillaceae</taxon>
        <taxon>Bacillus</taxon>
    </lineage>
</organism>
<keyword evidence="2" id="KW-1185">Reference proteome</keyword>
<protein>
    <submittedName>
        <fullName evidence="1">Uncharacterized protein</fullName>
    </submittedName>
</protein>
<proteinExistence type="predicted"/>
<dbReference type="Proteomes" id="UP000219546">
    <property type="component" value="Unassembled WGS sequence"/>
</dbReference>
<dbReference type="EMBL" id="OAOP01000002">
    <property type="protein sequence ID" value="SNX68557.1"/>
    <property type="molecule type" value="Genomic_DNA"/>
</dbReference>
<gene>
    <name evidence="1" type="ORF">SAMN05877753_102592</name>
</gene>
<accession>A0A285CLY6</accession>